<dbReference type="InterPro" id="IPR010982">
    <property type="entry name" value="Lambda_DNA-bd_dom_sf"/>
</dbReference>
<sequence length="162" mass="17624">MDASAYGPLNVPVAAWQRPNVRDALVKRDISEILRVVQQHTGVSQARLGAATGLGQGRVNEIINRRREVARLDVYERIADGLRMPDDARALLGLAPRRAFEAATLAGHAEIAQVFPSQPDAAQDMRDQVTNAASVDILAVRVLGLLALNDSVLRKAVTERRT</sequence>
<keyword evidence="2" id="KW-1185">Reference proteome</keyword>
<proteinExistence type="predicted"/>
<dbReference type="EMBL" id="JAGEOJ010000005">
    <property type="protein sequence ID" value="MBO2448239.1"/>
    <property type="molecule type" value="Genomic_DNA"/>
</dbReference>
<gene>
    <name evidence="1" type="ORF">J4573_14135</name>
</gene>
<dbReference type="SUPFAM" id="SSF47413">
    <property type="entry name" value="lambda repressor-like DNA-binding domains"/>
    <property type="match status" value="1"/>
</dbReference>
<evidence type="ECO:0000313" key="2">
    <source>
        <dbReference type="Proteomes" id="UP000669179"/>
    </source>
</evidence>
<name>A0A939T4I0_9ACTN</name>
<dbReference type="Pfam" id="PF13560">
    <property type="entry name" value="HTH_31"/>
    <property type="match status" value="1"/>
</dbReference>
<evidence type="ECO:0000313" key="1">
    <source>
        <dbReference type="EMBL" id="MBO2448239.1"/>
    </source>
</evidence>
<reference evidence="1" key="1">
    <citation type="submission" date="2021-03" db="EMBL/GenBank/DDBJ databases">
        <authorList>
            <person name="Kanchanasin P."/>
            <person name="Saeng-In P."/>
            <person name="Phongsopitanun W."/>
            <person name="Yuki M."/>
            <person name="Kudo T."/>
            <person name="Ohkuma M."/>
            <person name="Tanasupawat S."/>
        </authorList>
    </citation>
    <scope>NUCLEOTIDE SEQUENCE</scope>
    <source>
        <strain evidence="1">GKU 128</strain>
    </source>
</reference>
<dbReference type="AlphaFoldDB" id="A0A939T4I0"/>
<dbReference type="Proteomes" id="UP000669179">
    <property type="component" value="Unassembled WGS sequence"/>
</dbReference>
<dbReference type="GO" id="GO:0003677">
    <property type="term" value="F:DNA binding"/>
    <property type="evidence" value="ECO:0007669"/>
    <property type="project" value="InterPro"/>
</dbReference>
<organism evidence="1 2">
    <name type="scientific">Actinomadura barringtoniae</name>
    <dbReference type="NCBI Taxonomy" id="1427535"/>
    <lineage>
        <taxon>Bacteria</taxon>
        <taxon>Bacillati</taxon>
        <taxon>Actinomycetota</taxon>
        <taxon>Actinomycetes</taxon>
        <taxon>Streptosporangiales</taxon>
        <taxon>Thermomonosporaceae</taxon>
        <taxon>Actinomadura</taxon>
    </lineage>
</organism>
<accession>A0A939T4I0</accession>
<comment type="caution">
    <text evidence="1">The sequence shown here is derived from an EMBL/GenBank/DDBJ whole genome shotgun (WGS) entry which is preliminary data.</text>
</comment>
<dbReference type="RefSeq" id="WP_208255884.1">
    <property type="nucleotide sequence ID" value="NZ_JAGEOJ010000005.1"/>
</dbReference>
<protein>
    <submittedName>
        <fullName evidence="1">Helix-turn-helix domain-containing protein</fullName>
    </submittedName>
</protein>